<keyword evidence="2" id="KW-0809">Transit peptide</keyword>
<name>A0A7S1TT58_9STRA</name>
<reference evidence="3" key="1">
    <citation type="submission" date="2021-01" db="EMBL/GenBank/DDBJ databases">
        <authorList>
            <person name="Corre E."/>
            <person name="Pelletier E."/>
            <person name="Niang G."/>
            <person name="Scheremetjew M."/>
            <person name="Finn R."/>
            <person name="Kale V."/>
            <person name="Holt S."/>
            <person name="Cochrane G."/>
            <person name="Meng A."/>
            <person name="Brown T."/>
            <person name="Cohen L."/>
        </authorList>
    </citation>
    <scope>NUCLEOTIDE SEQUENCE</scope>
    <source>
        <strain evidence="3">CCMP2877</strain>
    </source>
</reference>
<evidence type="ECO:0000256" key="2">
    <source>
        <dbReference type="ARBA" id="ARBA00022946"/>
    </source>
</evidence>
<proteinExistence type="inferred from homology"/>
<gene>
    <name evidence="3" type="ORF">PPAR1163_LOCUS3874</name>
</gene>
<protein>
    <submittedName>
        <fullName evidence="3">Uncharacterized protein</fullName>
    </submittedName>
</protein>
<dbReference type="EMBL" id="HBGJ01006247">
    <property type="protein sequence ID" value="CAD9245525.1"/>
    <property type="molecule type" value="Transcribed_RNA"/>
</dbReference>
<comment type="similarity">
    <text evidence="1">Belongs to the mTERF family.</text>
</comment>
<dbReference type="SMART" id="SM00733">
    <property type="entry name" value="Mterf"/>
    <property type="match status" value="5"/>
</dbReference>
<dbReference type="GO" id="GO:0003676">
    <property type="term" value="F:nucleic acid binding"/>
    <property type="evidence" value="ECO:0007669"/>
    <property type="project" value="InterPro"/>
</dbReference>
<organism evidence="3">
    <name type="scientific">Phaeomonas parva</name>
    <dbReference type="NCBI Taxonomy" id="124430"/>
    <lineage>
        <taxon>Eukaryota</taxon>
        <taxon>Sar</taxon>
        <taxon>Stramenopiles</taxon>
        <taxon>Ochrophyta</taxon>
        <taxon>Pinguiophyceae</taxon>
        <taxon>Pinguiochrysidales</taxon>
        <taxon>Pinguiochrysidaceae</taxon>
        <taxon>Phaeomonas</taxon>
    </lineage>
</organism>
<accession>A0A7S1TT58</accession>
<dbReference type="PANTHER" id="PTHR13068">
    <property type="entry name" value="CGI-12 PROTEIN-RELATED"/>
    <property type="match status" value="1"/>
</dbReference>
<sequence length="231" mass="25527">MFPSTLTYGREGLDEKMAFYEKELGLDGKAFGRMVVTHPALLGLNVEDNVASKIAFFEDDLYLSREEMRVLVRRNPRILSASLEQKLEPSCTAIMEALDMDPVDVARMVLKAPGILLLDTERKLEPFWDWLGGAERDGGLGCTMAEVRAITRRCPSLCSRSLDALRERAAAIKSYLGVGAPALRIIVSRFPQVLSMDATTRLAELGACLERKIGMGQRQGTCPTPNPKPQP</sequence>
<evidence type="ECO:0000313" key="3">
    <source>
        <dbReference type="EMBL" id="CAD9245525.1"/>
    </source>
</evidence>
<dbReference type="Gene3D" id="1.25.70.10">
    <property type="entry name" value="Transcription termination factor 3, mitochondrial"/>
    <property type="match status" value="1"/>
</dbReference>
<evidence type="ECO:0000256" key="1">
    <source>
        <dbReference type="ARBA" id="ARBA00007692"/>
    </source>
</evidence>
<dbReference type="AlphaFoldDB" id="A0A7S1TT58"/>
<dbReference type="PANTHER" id="PTHR13068:SF112">
    <property type="entry name" value="TRANSCRIPTION TERMINATION FACTOR 3, MITOCHONDRIAL"/>
    <property type="match status" value="1"/>
</dbReference>
<dbReference type="InterPro" id="IPR003690">
    <property type="entry name" value="MTERF"/>
</dbReference>
<dbReference type="Pfam" id="PF02536">
    <property type="entry name" value="mTERF"/>
    <property type="match status" value="1"/>
</dbReference>
<dbReference type="InterPro" id="IPR038538">
    <property type="entry name" value="MTERF_sf"/>
</dbReference>